<name>A0ABQ4CVF7_9ACTN</name>
<dbReference type="InterPro" id="IPR050256">
    <property type="entry name" value="Glycosyltransferase_2"/>
</dbReference>
<sequence length="231" mass="23954">MADLSNADGAAVDVVLPCLDEAAALPGVLRALPPGYRAIVVDNGSRDGSPAVAARHGARVVHEPRRGYGAAVHAGLAAATAEVVCVLDADGSFDPGELPALVAAVAAGTADLAVGRRRPVGRGVWPWHARAGTAFVAALLRRRGVPLHDLSPIRAGRREALLALGVRDRAFGYPLELLIRAAAAGWRIHEIDVTYAPRAAGTRSKVSGSVRGTLRATRDFAAVLRTVGVPR</sequence>
<proteinExistence type="inferred from homology"/>
<dbReference type="Pfam" id="PF00535">
    <property type="entry name" value="Glycos_transf_2"/>
    <property type="match status" value="1"/>
</dbReference>
<dbReference type="InterPro" id="IPR029044">
    <property type="entry name" value="Nucleotide-diphossugar_trans"/>
</dbReference>
<dbReference type="Gene3D" id="3.90.550.10">
    <property type="entry name" value="Spore Coat Polysaccharide Biosynthesis Protein SpsA, Chain A"/>
    <property type="match status" value="1"/>
</dbReference>
<dbReference type="InterPro" id="IPR001173">
    <property type="entry name" value="Glyco_trans_2-like"/>
</dbReference>
<dbReference type="GO" id="GO:0016787">
    <property type="term" value="F:hydrolase activity"/>
    <property type="evidence" value="ECO:0007669"/>
    <property type="project" value="UniProtKB-KW"/>
</dbReference>
<dbReference type="PANTHER" id="PTHR48090:SF7">
    <property type="entry name" value="RFBJ PROTEIN"/>
    <property type="match status" value="1"/>
</dbReference>
<gene>
    <name evidence="3" type="ORF">Asi02nite_47680</name>
</gene>
<dbReference type="RefSeq" id="WP_203716133.1">
    <property type="nucleotide sequence ID" value="NZ_BONE01000041.1"/>
</dbReference>
<keyword evidence="3" id="KW-0378">Hydrolase</keyword>
<evidence type="ECO:0000259" key="2">
    <source>
        <dbReference type="Pfam" id="PF00535"/>
    </source>
</evidence>
<comment type="caution">
    <text evidence="3">The sequence shown here is derived from an EMBL/GenBank/DDBJ whole genome shotgun (WGS) entry which is preliminary data.</text>
</comment>
<dbReference type="PANTHER" id="PTHR48090">
    <property type="entry name" value="UNDECAPRENYL-PHOSPHATE 4-DEOXY-4-FORMAMIDO-L-ARABINOSE TRANSFERASE-RELATED"/>
    <property type="match status" value="1"/>
</dbReference>
<reference evidence="3 4" key="1">
    <citation type="submission" date="2021-01" db="EMBL/GenBank/DDBJ databases">
        <title>Whole genome shotgun sequence of Asanoa siamensis NBRC 107932.</title>
        <authorList>
            <person name="Komaki H."/>
            <person name="Tamura T."/>
        </authorList>
    </citation>
    <scope>NUCLEOTIDE SEQUENCE [LARGE SCALE GENOMIC DNA]</scope>
    <source>
        <strain evidence="3 4">NBRC 107932</strain>
    </source>
</reference>
<comment type="similarity">
    <text evidence="1">Belongs to the glycosyltransferase 2 family.</text>
</comment>
<organism evidence="3 4">
    <name type="scientific">Asanoa siamensis</name>
    <dbReference type="NCBI Taxonomy" id="926357"/>
    <lineage>
        <taxon>Bacteria</taxon>
        <taxon>Bacillati</taxon>
        <taxon>Actinomycetota</taxon>
        <taxon>Actinomycetes</taxon>
        <taxon>Micromonosporales</taxon>
        <taxon>Micromonosporaceae</taxon>
        <taxon>Asanoa</taxon>
    </lineage>
</organism>
<protein>
    <submittedName>
        <fullName evidence="3">Glycosyl hydrolase</fullName>
    </submittedName>
</protein>
<feature type="domain" description="Glycosyltransferase 2-like" evidence="2">
    <location>
        <begin position="14"/>
        <end position="161"/>
    </location>
</feature>
<evidence type="ECO:0000313" key="3">
    <source>
        <dbReference type="EMBL" id="GIF75250.1"/>
    </source>
</evidence>
<evidence type="ECO:0000313" key="4">
    <source>
        <dbReference type="Proteomes" id="UP000604117"/>
    </source>
</evidence>
<keyword evidence="4" id="KW-1185">Reference proteome</keyword>
<dbReference type="SUPFAM" id="SSF53448">
    <property type="entry name" value="Nucleotide-diphospho-sugar transferases"/>
    <property type="match status" value="1"/>
</dbReference>
<evidence type="ECO:0000256" key="1">
    <source>
        <dbReference type="ARBA" id="ARBA00006739"/>
    </source>
</evidence>
<dbReference type="Proteomes" id="UP000604117">
    <property type="component" value="Unassembled WGS sequence"/>
</dbReference>
<dbReference type="EMBL" id="BONE01000041">
    <property type="protein sequence ID" value="GIF75250.1"/>
    <property type="molecule type" value="Genomic_DNA"/>
</dbReference>
<accession>A0ABQ4CVF7</accession>